<keyword evidence="3" id="KW-1185">Reference proteome</keyword>
<comment type="caution">
    <text evidence="2">The sequence shown here is derived from an EMBL/GenBank/DDBJ whole genome shotgun (WGS) entry which is preliminary data.</text>
</comment>
<organism evidence="2 3">
    <name type="scientific">Zoogloea oryzae</name>
    <dbReference type="NCBI Taxonomy" id="310767"/>
    <lineage>
        <taxon>Bacteria</taxon>
        <taxon>Pseudomonadati</taxon>
        <taxon>Pseudomonadota</taxon>
        <taxon>Betaproteobacteria</taxon>
        <taxon>Rhodocyclales</taxon>
        <taxon>Zoogloeaceae</taxon>
        <taxon>Zoogloea</taxon>
    </lineage>
</organism>
<protein>
    <submittedName>
        <fullName evidence="2">Uncharacterized protein</fullName>
    </submittedName>
</protein>
<feature type="signal peptide" evidence="1">
    <location>
        <begin position="1"/>
        <end position="23"/>
    </location>
</feature>
<sequence>MIKRGYRTMFVLALGCAAGGAFARGPWRANEGNTPGWPLMSPAERIEHQARVRGFRTHDDCLRHRENHLRLIALRARTAEREVAGGPDFCAHLQARTDQP</sequence>
<evidence type="ECO:0000313" key="3">
    <source>
        <dbReference type="Proteomes" id="UP001157167"/>
    </source>
</evidence>
<accession>A0ABQ6FHG7</accession>
<keyword evidence="1" id="KW-0732">Signal</keyword>
<reference evidence="3" key="1">
    <citation type="journal article" date="2019" name="Int. J. Syst. Evol. Microbiol.">
        <title>The Global Catalogue of Microorganisms (GCM) 10K type strain sequencing project: providing services to taxonomists for standard genome sequencing and annotation.</title>
        <authorList>
            <consortium name="The Broad Institute Genomics Platform"/>
            <consortium name="The Broad Institute Genome Sequencing Center for Infectious Disease"/>
            <person name="Wu L."/>
            <person name="Ma J."/>
        </authorList>
    </citation>
    <scope>NUCLEOTIDE SEQUENCE [LARGE SCALE GENOMIC DNA]</scope>
    <source>
        <strain evidence="3">NBRC 102407</strain>
    </source>
</reference>
<dbReference type="RefSeq" id="WP_284189176.1">
    <property type="nucleotide sequence ID" value="NZ_BSPX01000069.1"/>
</dbReference>
<evidence type="ECO:0000313" key="2">
    <source>
        <dbReference type="EMBL" id="GLT24012.1"/>
    </source>
</evidence>
<feature type="chain" id="PRO_5045793376" evidence="1">
    <location>
        <begin position="24"/>
        <end position="100"/>
    </location>
</feature>
<gene>
    <name evidence="2" type="ORF">GCM10007933_34830</name>
</gene>
<dbReference type="Proteomes" id="UP001157167">
    <property type="component" value="Unassembled WGS sequence"/>
</dbReference>
<name>A0ABQ6FHG7_9RHOO</name>
<evidence type="ECO:0000256" key="1">
    <source>
        <dbReference type="SAM" id="SignalP"/>
    </source>
</evidence>
<proteinExistence type="predicted"/>
<dbReference type="EMBL" id="BSPX01000069">
    <property type="protein sequence ID" value="GLT24012.1"/>
    <property type="molecule type" value="Genomic_DNA"/>
</dbReference>